<protein>
    <submittedName>
        <fullName evidence="1">LisH dimerisation motif</fullName>
    </submittedName>
</protein>
<dbReference type="PROSITE" id="PS50896">
    <property type="entry name" value="LISH"/>
    <property type="match status" value="1"/>
</dbReference>
<evidence type="ECO:0000313" key="1">
    <source>
        <dbReference type="EMBL" id="CEG38160.1"/>
    </source>
</evidence>
<sequence>MVTGLENDQRAIEHGKKIPFVTGETLVDKVKTFVLQLMQEFLAQHKFVETLAALQAELDRKGITISDDQLWEDMCNSCRGALTKRGSSTLEKLIAFCGSTNVRTTESKPSVTLSLASHPTSKSNFQQTSLSLNRAYNQMLSPVVRPSQRHKHEILPRTSQGFRRRFEPKSLDSEIKGISIPESNEGNIATISGVIEIKQHLTHRRKHQHKKSHTCDHDSKCKVQANSLPTSTFMTMTFNERMKRDVSCGRIVARDLRHLRNEQRKCELIRRDIETQQAALLRHDSYTNEVARAQYGSVHRLDCALCSFLFLPVNLPYIVSFKCIMDLHACWGYQSREREVAARYRPPLCYDAVRVCRMCGPILFSHTTASPLAYDDRVKALMGLNKVDIKTKTPELTLCSDPYALPPLDGNDVIEDDLYIGGEEEFDVYQGSYGILEN</sequence>
<organism evidence="1 2">
    <name type="scientific">Plasmopara halstedii</name>
    <name type="common">Downy mildew of sunflower</name>
    <dbReference type="NCBI Taxonomy" id="4781"/>
    <lineage>
        <taxon>Eukaryota</taxon>
        <taxon>Sar</taxon>
        <taxon>Stramenopiles</taxon>
        <taxon>Oomycota</taxon>
        <taxon>Peronosporomycetes</taxon>
        <taxon>Peronosporales</taxon>
        <taxon>Peronosporaceae</taxon>
        <taxon>Plasmopara</taxon>
    </lineage>
</organism>
<dbReference type="GeneID" id="36403303"/>
<dbReference type="OMA" id="SMVMAFD"/>
<dbReference type="OrthoDB" id="72740at2759"/>
<dbReference type="InterPro" id="IPR006594">
    <property type="entry name" value="LisH"/>
</dbReference>
<name>A0A0P1ABE4_PLAHL</name>
<dbReference type="AlphaFoldDB" id="A0A0P1ABE4"/>
<accession>A0A0P1ABE4</accession>
<keyword evidence="2" id="KW-1185">Reference proteome</keyword>
<dbReference type="RefSeq" id="XP_024574529.1">
    <property type="nucleotide sequence ID" value="XM_024723565.1"/>
</dbReference>
<dbReference type="Proteomes" id="UP000054928">
    <property type="component" value="Unassembled WGS sequence"/>
</dbReference>
<proteinExistence type="predicted"/>
<reference evidence="2" key="1">
    <citation type="submission" date="2014-09" db="EMBL/GenBank/DDBJ databases">
        <authorList>
            <person name="Sharma Rahul"/>
            <person name="Thines Marco"/>
        </authorList>
    </citation>
    <scope>NUCLEOTIDE SEQUENCE [LARGE SCALE GENOMIC DNA]</scope>
</reference>
<evidence type="ECO:0000313" key="2">
    <source>
        <dbReference type="Proteomes" id="UP000054928"/>
    </source>
</evidence>
<dbReference type="EMBL" id="CCYD01000321">
    <property type="protein sequence ID" value="CEG38160.1"/>
    <property type="molecule type" value="Genomic_DNA"/>
</dbReference>